<gene>
    <name evidence="7" type="ORF">LOTGIDRAFT_140512</name>
</gene>
<name>V4CFJ8_LOTGI</name>
<dbReference type="KEGG" id="lgi:LOTGIDRAFT_140512"/>
<dbReference type="PROSITE" id="PS00518">
    <property type="entry name" value="ZF_RING_1"/>
    <property type="match status" value="1"/>
</dbReference>
<dbReference type="PROSITE" id="PS50119">
    <property type="entry name" value="ZF_BBOX"/>
    <property type="match status" value="2"/>
</dbReference>
<feature type="non-terminal residue" evidence="7">
    <location>
        <position position="158"/>
    </location>
</feature>
<dbReference type="HOGENOM" id="CLU_013137_14_2_1"/>
<dbReference type="InterPro" id="IPR018957">
    <property type="entry name" value="Znf_C3HC4_RING-type"/>
</dbReference>
<dbReference type="CTD" id="20234326"/>
<dbReference type="Pfam" id="PF00643">
    <property type="entry name" value="zf-B_box"/>
    <property type="match status" value="1"/>
</dbReference>
<sequence>MAAKSEGDCCSICLGEYKDSRILPCQHVFCRQCLSDYVAEKQKINCPNCMTEVEIPPGGVADLPTKEDEEPLQELTEPEVCNVCDKGNQAVFQCFECDKYMCDVCKKCHDVFSSQHQVHKLKTSDSKSFCENHPDSVLEFYCKTCKCLICQQCLDDDH</sequence>
<dbReference type="RefSeq" id="XP_009048506.1">
    <property type="nucleotide sequence ID" value="XM_009050258.1"/>
</dbReference>
<organism evidence="7 8">
    <name type="scientific">Lottia gigantea</name>
    <name type="common">Giant owl limpet</name>
    <dbReference type="NCBI Taxonomy" id="225164"/>
    <lineage>
        <taxon>Eukaryota</taxon>
        <taxon>Metazoa</taxon>
        <taxon>Spiralia</taxon>
        <taxon>Lophotrochozoa</taxon>
        <taxon>Mollusca</taxon>
        <taxon>Gastropoda</taxon>
        <taxon>Patellogastropoda</taxon>
        <taxon>Lottioidea</taxon>
        <taxon>Lottiidae</taxon>
        <taxon>Lottia</taxon>
    </lineage>
</organism>
<dbReference type="SMART" id="SM00184">
    <property type="entry name" value="RING"/>
    <property type="match status" value="1"/>
</dbReference>
<dbReference type="InterPro" id="IPR013083">
    <property type="entry name" value="Znf_RING/FYVE/PHD"/>
</dbReference>
<dbReference type="InterPro" id="IPR001841">
    <property type="entry name" value="Znf_RING"/>
</dbReference>
<reference evidence="7 8" key="1">
    <citation type="journal article" date="2013" name="Nature">
        <title>Insights into bilaterian evolution from three spiralian genomes.</title>
        <authorList>
            <person name="Simakov O."/>
            <person name="Marletaz F."/>
            <person name="Cho S.J."/>
            <person name="Edsinger-Gonzales E."/>
            <person name="Havlak P."/>
            <person name="Hellsten U."/>
            <person name="Kuo D.H."/>
            <person name="Larsson T."/>
            <person name="Lv J."/>
            <person name="Arendt D."/>
            <person name="Savage R."/>
            <person name="Osoegawa K."/>
            <person name="de Jong P."/>
            <person name="Grimwood J."/>
            <person name="Chapman J.A."/>
            <person name="Shapiro H."/>
            <person name="Aerts A."/>
            <person name="Otillar R.P."/>
            <person name="Terry A.Y."/>
            <person name="Boore J.L."/>
            <person name="Grigoriev I.V."/>
            <person name="Lindberg D.R."/>
            <person name="Seaver E.C."/>
            <person name="Weisblat D.A."/>
            <person name="Putnam N.H."/>
            <person name="Rokhsar D.S."/>
        </authorList>
    </citation>
    <scope>NUCLEOTIDE SEQUENCE [LARGE SCALE GENOMIC DNA]</scope>
</reference>
<dbReference type="OrthoDB" id="6087631at2759"/>
<evidence type="ECO:0000256" key="4">
    <source>
        <dbReference type="PROSITE-ProRule" id="PRU00024"/>
    </source>
</evidence>
<dbReference type="Proteomes" id="UP000030746">
    <property type="component" value="Unassembled WGS sequence"/>
</dbReference>
<evidence type="ECO:0000256" key="1">
    <source>
        <dbReference type="ARBA" id="ARBA00022723"/>
    </source>
</evidence>
<dbReference type="Gene3D" id="3.30.160.60">
    <property type="entry name" value="Classic Zinc Finger"/>
    <property type="match status" value="1"/>
</dbReference>
<feature type="domain" description="B box-type" evidence="6">
    <location>
        <begin position="76"/>
        <end position="121"/>
    </location>
</feature>
<keyword evidence="1" id="KW-0479">Metal-binding</keyword>
<evidence type="ECO:0000256" key="3">
    <source>
        <dbReference type="ARBA" id="ARBA00022833"/>
    </source>
</evidence>
<keyword evidence="2 4" id="KW-0863">Zinc-finger</keyword>
<dbReference type="SMART" id="SM00336">
    <property type="entry name" value="BBOX"/>
    <property type="match status" value="2"/>
</dbReference>
<evidence type="ECO:0000313" key="8">
    <source>
        <dbReference type="Proteomes" id="UP000030746"/>
    </source>
</evidence>
<evidence type="ECO:0000259" key="5">
    <source>
        <dbReference type="PROSITE" id="PS50089"/>
    </source>
</evidence>
<dbReference type="GeneID" id="20234326"/>
<dbReference type="SUPFAM" id="SSF57850">
    <property type="entry name" value="RING/U-box"/>
    <property type="match status" value="1"/>
</dbReference>
<feature type="domain" description="B box-type" evidence="6">
    <location>
        <begin position="125"/>
        <end position="158"/>
    </location>
</feature>
<dbReference type="InterPro" id="IPR000315">
    <property type="entry name" value="Znf_B-box"/>
</dbReference>
<dbReference type="OMA" id="CHGNKAP"/>
<feature type="domain" description="RING-type" evidence="5">
    <location>
        <begin position="10"/>
        <end position="49"/>
    </location>
</feature>
<dbReference type="PANTHER" id="PTHR25462:SF291">
    <property type="entry name" value="E3 UBIQUITIN-PROTEIN LIGASE TRIM45"/>
    <property type="match status" value="1"/>
</dbReference>
<dbReference type="SUPFAM" id="SSF57845">
    <property type="entry name" value="B-box zinc-binding domain"/>
    <property type="match status" value="1"/>
</dbReference>
<keyword evidence="8" id="KW-1185">Reference proteome</keyword>
<dbReference type="Gene3D" id="3.30.40.10">
    <property type="entry name" value="Zinc/RING finger domain, C3HC4 (zinc finger)"/>
    <property type="match status" value="1"/>
</dbReference>
<dbReference type="AlphaFoldDB" id="V4CFJ8"/>
<keyword evidence="3" id="KW-0862">Zinc</keyword>
<evidence type="ECO:0000313" key="7">
    <source>
        <dbReference type="EMBL" id="ESP00800.1"/>
    </source>
</evidence>
<proteinExistence type="predicted"/>
<evidence type="ECO:0008006" key="9">
    <source>
        <dbReference type="Google" id="ProtNLM"/>
    </source>
</evidence>
<dbReference type="InterPro" id="IPR047153">
    <property type="entry name" value="TRIM45/56/19-like"/>
</dbReference>
<evidence type="ECO:0000256" key="2">
    <source>
        <dbReference type="ARBA" id="ARBA00022771"/>
    </source>
</evidence>
<dbReference type="Pfam" id="PF00097">
    <property type="entry name" value="zf-C3HC4"/>
    <property type="match status" value="1"/>
</dbReference>
<accession>V4CFJ8</accession>
<dbReference type="EMBL" id="KB200665">
    <property type="protein sequence ID" value="ESP00800.1"/>
    <property type="molecule type" value="Genomic_DNA"/>
</dbReference>
<dbReference type="InterPro" id="IPR017907">
    <property type="entry name" value="Znf_RING_CS"/>
</dbReference>
<dbReference type="GO" id="GO:0061630">
    <property type="term" value="F:ubiquitin protein ligase activity"/>
    <property type="evidence" value="ECO:0007669"/>
    <property type="project" value="TreeGrafter"/>
</dbReference>
<dbReference type="PANTHER" id="PTHR25462">
    <property type="entry name" value="BONUS, ISOFORM C-RELATED"/>
    <property type="match status" value="1"/>
</dbReference>
<dbReference type="GO" id="GO:0008270">
    <property type="term" value="F:zinc ion binding"/>
    <property type="evidence" value="ECO:0007669"/>
    <property type="project" value="UniProtKB-KW"/>
</dbReference>
<dbReference type="PROSITE" id="PS50089">
    <property type="entry name" value="ZF_RING_2"/>
    <property type="match status" value="1"/>
</dbReference>
<evidence type="ECO:0000259" key="6">
    <source>
        <dbReference type="PROSITE" id="PS50119"/>
    </source>
</evidence>
<protein>
    <recommendedName>
        <fullName evidence="9">RING-type domain-containing protein</fullName>
    </recommendedName>
</protein>